<gene>
    <name evidence="2" type="ORF">EMPS_10831</name>
</gene>
<dbReference type="AlphaFoldDB" id="A0A9P3M1Q5"/>
<reference evidence="2" key="1">
    <citation type="submission" date="2021-11" db="EMBL/GenBank/DDBJ databases">
        <authorList>
            <person name="Herlambang A."/>
            <person name="Guo Y."/>
            <person name="Takashima Y."/>
            <person name="Nishizawa T."/>
        </authorList>
    </citation>
    <scope>NUCLEOTIDE SEQUENCE</scope>
    <source>
        <strain evidence="2">E1425</strain>
    </source>
</reference>
<evidence type="ECO:0000313" key="2">
    <source>
        <dbReference type="EMBL" id="GJJ78472.1"/>
    </source>
</evidence>
<comment type="caution">
    <text evidence="2">The sequence shown here is derived from an EMBL/GenBank/DDBJ whole genome shotgun (WGS) entry which is preliminary data.</text>
</comment>
<sequence>MSAPSFVCQESFAANNATSCLRYTKLKKCIKHGQENHLNFLCVGANTISIGGSTVPAPSNLTMTPFMCTLESCPTAAPHSKKKHSGAKKQSLQSTSVGMTLPGIFVLALVVSQLAFF</sequence>
<name>A0A9P3M1Q5_9FUNG</name>
<accession>A0A9P3M1Q5</accession>
<evidence type="ECO:0000256" key="1">
    <source>
        <dbReference type="SAM" id="Phobius"/>
    </source>
</evidence>
<reference evidence="2" key="2">
    <citation type="journal article" date="2022" name="Microbiol. Resour. Announc.">
        <title>Whole-Genome Sequence of Entomortierella parvispora E1425, a Mucoromycotan Fungus Associated with Burkholderiaceae-Related Endosymbiotic Bacteria.</title>
        <authorList>
            <person name="Herlambang A."/>
            <person name="Guo Y."/>
            <person name="Takashima Y."/>
            <person name="Narisawa K."/>
            <person name="Ohta H."/>
            <person name="Nishizawa T."/>
        </authorList>
    </citation>
    <scope>NUCLEOTIDE SEQUENCE</scope>
    <source>
        <strain evidence="2">E1425</strain>
    </source>
</reference>
<organism evidence="2 3">
    <name type="scientific">Entomortierella parvispora</name>
    <dbReference type="NCBI Taxonomy" id="205924"/>
    <lineage>
        <taxon>Eukaryota</taxon>
        <taxon>Fungi</taxon>
        <taxon>Fungi incertae sedis</taxon>
        <taxon>Mucoromycota</taxon>
        <taxon>Mortierellomycotina</taxon>
        <taxon>Mortierellomycetes</taxon>
        <taxon>Mortierellales</taxon>
        <taxon>Mortierellaceae</taxon>
        <taxon>Entomortierella</taxon>
    </lineage>
</organism>
<dbReference type="OrthoDB" id="2434091at2759"/>
<dbReference type="EMBL" id="BQFW01000015">
    <property type="protein sequence ID" value="GJJ78472.1"/>
    <property type="molecule type" value="Genomic_DNA"/>
</dbReference>
<keyword evidence="3" id="KW-1185">Reference proteome</keyword>
<evidence type="ECO:0000313" key="3">
    <source>
        <dbReference type="Proteomes" id="UP000827284"/>
    </source>
</evidence>
<protein>
    <submittedName>
        <fullName evidence="2">Uncharacterized protein</fullName>
    </submittedName>
</protein>
<keyword evidence="1" id="KW-0472">Membrane</keyword>
<dbReference type="Proteomes" id="UP000827284">
    <property type="component" value="Unassembled WGS sequence"/>
</dbReference>
<keyword evidence="1" id="KW-0812">Transmembrane</keyword>
<keyword evidence="1" id="KW-1133">Transmembrane helix</keyword>
<proteinExistence type="predicted"/>
<feature type="transmembrane region" description="Helical" evidence="1">
    <location>
        <begin position="97"/>
        <end position="116"/>
    </location>
</feature>